<evidence type="ECO:0000256" key="1">
    <source>
        <dbReference type="RuleBase" id="RU367072"/>
    </source>
</evidence>
<dbReference type="Pfam" id="PF14500">
    <property type="entry name" value="MMS19_N"/>
    <property type="match status" value="1"/>
</dbReference>
<sequence length="633" mass="73021">ILSIVRVYLAVCRHLKCLVKLSKSYHLTLFLKLKLSLRMSDDAERVITTVFSLRHVQSYVQKGRLSVFRIAHTYVSSIKKGAGCSSFLEQYYLAIQGEHDPECMMEIFTSFPVFVKKFDIESPLLENYFSYFESFFPVEFYEASTFYIDDENDVSREDVSNALIDCMTATDQFAVLCFRCIENSLDEVENEEIFMLLRSALKRFTPCCIVDAREQVFKLINKCYYTYPPVLEESILTLLHDLVKTVFTETALLNNTFNFLYLENISYESTMESIKKLAMGWFHSEQEEFKGSAINILSYLLESCPRMVTNSDVELITADVIQLIKTNPKFEKESNTMALSLFPLFTSHNVAIKPFLELIEKSFKHSSEKSAQMEEIKLIIQSMHDAVHQPEINEQLCEAILQSSIIGDLIGWNSAGDLSDVNVEVGNSIAKLIRTFYHSFPKWLSNQLANKLADYVRKDGIGSFFMKFSSRNIIAPVFASFNSTDIMSFEGLFKEIWDVRCCLHDPMKVKRHCACYKLFSCIFNSLESVENTIYKEILDQYTFHCANYSEKFPELLIPYAYLANSYLIFGMLCHEQTSGQAIEAMKILFPDQESADELFRMQRIDPNSKSWIYHEASCIFKKLFGNLDISNCL</sequence>
<feature type="domain" description="MMS19 N-terminal" evidence="2">
    <location>
        <begin position="37"/>
        <end position="188"/>
    </location>
</feature>
<accession>A0A1Y3EZ40</accession>
<name>A0A1Y3EZ40_9BILA</name>
<dbReference type="PANTHER" id="PTHR12891">
    <property type="entry name" value="DNA REPAIR/TRANSCRIPTION PROTEIN MET18/MMS19"/>
    <property type="match status" value="1"/>
</dbReference>
<comment type="function">
    <text evidence="1">Key component of the cytosolic iron-sulfur protein assembly (CIA) complex, a multiprotein complex that mediates the incorporation of iron-sulfur cluster into apoproteins specifically involved in DNA metabolism and genomic integrity. In the CIA complex, MMS19 acts as an adapter between early-acting CIA components and a subset of cellular target iron-sulfur proteins.</text>
</comment>
<evidence type="ECO:0000313" key="3">
    <source>
        <dbReference type="EMBL" id="OUC48689.1"/>
    </source>
</evidence>
<dbReference type="Proteomes" id="UP000243006">
    <property type="component" value="Unassembled WGS sequence"/>
</dbReference>
<dbReference type="InterPro" id="IPR039920">
    <property type="entry name" value="MMS19"/>
</dbReference>
<protein>
    <recommendedName>
        <fullName evidence="1">MMS19 nucleotide excision repair protein</fullName>
    </recommendedName>
</protein>
<comment type="caution">
    <text evidence="3">The sequence shown here is derived from an EMBL/GenBank/DDBJ whole genome shotgun (WGS) entry which is preliminary data.</text>
</comment>
<dbReference type="GO" id="GO:0016226">
    <property type="term" value="P:iron-sulfur cluster assembly"/>
    <property type="evidence" value="ECO:0007669"/>
    <property type="project" value="UniProtKB-UniRule"/>
</dbReference>
<reference evidence="3 4" key="1">
    <citation type="submission" date="2015-04" db="EMBL/GenBank/DDBJ databases">
        <title>Draft genome of the roundworm Trichinella nativa.</title>
        <authorList>
            <person name="Mitreva M."/>
        </authorList>
    </citation>
    <scope>NUCLEOTIDE SEQUENCE [LARGE SCALE GENOMIC DNA]</scope>
    <source>
        <strain evidence="3 4">ISS45</strain>
    </source>
</reference>
<keyword evidence="1" id="KW-0234">DNA repair</keyword>
<dbReference type="InterPro" id="IPR016024">
    <property type="entry name" value="ARM-type_fold"/>
</dbReference>
<proteinExistence type="inferred from homology"/>
<gene>
    <name evidence="3" type="ORF">D917_01097</name>
</gene>
<comment type="subcellular location">
    <subcellularLocation>
        <location evidence="1">Cytoplasm</location>
        <location evidence="1">Cytoskeleton</location>
        <location evidence="1">Spindle</location>
    </subcellularLocation>
    <subcellularLocation>
        <location evidence="1">Nucleus</location>
    </subcellularLocation>
</comment>
<dbReference type="GO" id="GO:0005819">
    <property type="term" value="C:spindle"/>
    <property type="evidence" value="ECO:0007669"/>
    <property type="project" value="UniProtKB-SubCell"/>
</dbReference>
<dbReference type="GO" id="GO:0006281">
    <property type="term" value="P:DNA repair"/>
    <property type="evidence" value="ECO:0007669"/>
    <property type="project" value="UniProtKB-UniRule"/>
</dbReference>
<keyword evidence="1" id="KW-0963">Cytoplasm</keyword>
<keyword evidence="1" id="KW-0539">Nucleus</keyword>
<dbReference type="SUPFAM" id="SSF48371">
    <property type="entry name" value="ARM repeat"/>
    <property type="match status" value="1"/>
</dbReference>
<dbReference type="InterPro" id="IPR029240">
    <property type="entry name" value="MMS19_N"/>
</dbReference>
<dbReference type="AlphaFoldDB" id="A0A1Y3EZ40"/>
<keyword evidence="1" id="KW-0227">DNA damage</keyword>
<comment type="similarity">
    <text evidence="1">Belongs to the MET18/MMS19 family.</text>
</comment>
<evidence type="ECO:0000313" key="4">
    <source>
        <dbReference type="Proteomes" id="UP000243006"/>
    </source>
</evidence>
<dbReference type="GO" id="GO:0005634">
    <property type="term" value="C:nucleus"/>
    <property type="evidence" value="ECO:0007669"/>
    <property type="project" value="UniProtKB-SubCell"/>
</dbReference>
<keyword evidence="1" id="KW-0206">Cytoskeleton</keyword>
<evidence type="ECO:0000259" key="2">
    <source>
        <dbReference type="Pfam" id="PF14500"/>
    </source>
</evidence>
<comment type="subunit">
    <text evidence="1">Component of the CIA complex.</text>
</comment>
<dbReference type="GO" id="GO:0051604">
    <property type="term" value="P:protein maturation"/>
    <property type="evidence" value="ECO:0007669"/>
    <property type="project" value="UniProtKB-UniRule"/>
</dbReference>
<feature type="non-terminal residue" evidence="3">
    <location>
        <position position="1"/>
    </location>
</feature>
<dbReference type="GO" id="GO:0097361">
    <property type="term" value="C:cytosolic [4Fe-4S] assembly targeting complex"/>
    <property type="evidence" value="ECO:0007669"/>
    <property type="project" value="UniProtKB-UniRule"/>
</dbReference>
<organism evidence="3 4">
    <name type="scientific">Trichinella nativa</name>
    <dbReference type="NCBI Taxonomy" id="6335"/>
    <lineage>
        <taxon>Eukaryota</taxon>
        <taxon>Metazoa</taxon>
        <taxon>Ecdysozoa</taxon>
        <taxon>Nematoda</taxon>
        <taxon>Enoplea</taxon>
        <taxon>Dorylaimia</taxon>
        <taxon>Trichinellida</taxon>
        <taxon>Trichinellidae</taxon>
        <taxon>Trichinella</taxon>
    </lineage>
</organism>
<dbReference type="EMBL" id="LVZM01002402">
    <property type="protein sequence ID" value="OUC48689.1"/>
    <property type="molecule type" value="Genomic_DNA"/>
</dbReference>
<dbReference type="PANTHER" id="PTHR12891:SF0">
    <property type="entry name" value="MMS19 NUCLEOTIDE EXCISION REPAIR PROTEIN HOMOLOG"/>
    <property type="match status" value="1"/>
</dbReference>